<feature type="signal peptide" evidence="2">
    <location>
        <begin position="1"/>
        <end position="19"/>
    </location>
</feature>
<evidence type="ECO:0000313" key="3">
    <source>
        <dbReference type="EMBL" id="RZF21015.1"/>
    </source>
</evidence>
<feature type="compositionally biased region" description="Basic and acidic residues" evidence="1">
    <location>
        <begin position="595"/>
        <end position="608"/>
    </location>
</feature>
<feature type="chain" id="PRO_5045424260" evidence="2">
    <location>
        <begin position="20"/>
        <end position="854"/>
    </location>
</feature>
<dbReference type="RefSeq" id="WP_133296979.1">
    <property type="nucleotide sequence ID" value="NZ_QDKL01000003.1"/>
</dbReference>
<feature type="region of interest" description="Disordered" evidence="1">
    <location>
        <begin position="649"/>
        <end position="727"/>
    </location>
</feature>
<keyword evidence="2" id="KW-0732">Signal</keyword>
<dbReference type="EMBL" id="QDKL01000003">
    <property type="protein sequence ID" value="RZF21015.1"/>
    <property type="molecule type" value="Genomic_DNA"/>
</dbReference>
<organism evidence="3 4">
    <name type="scientific">Halobacteriovorax vibrionivorans</name>
    <dbReference type="NCBI Taxonomy" id="2152716"/>
    <lineage>
        <taxon>Bacteria</taxon>
        <taxon>Pseudomonadati</taxon>
        <taxon>Bdellovibrionota</taxon>
        <taxon>Bacteriovoracia</taxon>
        <taxon>Bacteriovoracales</taxon>
        <taxon>Halobacteriovoraceae</taxon>
        <taxon>Halobacteriovorax</taxon>
    </lineage>
</organism>
<evidence type="ECO:0000256" key="1">
    <source>
        <dbReference type="SAM" id="MobiDB-lite"/>
    </source>
</evidence>
<feature type="compositionally biased region" description="Low complexity" evidence="1">
    <location>
        <begin position="707"/>
        <end position="727"/>
    </location>
</feature>
<feature type="region of interest" description="Disordered" evidence="1">
    <location>
        <begin position="587"/>
        <end position="608"/>
    </location>
</feature>
<evidence type="ECO:0000313" key="4">
    <source>
        <dbReference type="Proteomes" id="UP000443582"/>
    </source>
</evidence>
<reference evidence="4" key="1">
    <citation type="journal article" date="2019" name="Int. J. Syst. Evol. Microbiol.">
        <title>Halobacteriovorax valvorus sp. nov., a novel prokaryotic predator isolated from coastal seawater of China.</title>
        <authorList>
            <person name="Chen M.-X."/>
        </authorList>
    </citation>
    <scope>NUCLEOTIDE SEQUENCE [LARGE SCALE GENOMIC DNA]</scope>
    <source>
        <strain evidence="4">BL9</strain>
    </source>
</reference>
<accession>A0ABY0IEJ5</accession>
<evidence type="ECO:0000256" key="2">
    <source>
        <dbReference type="SAM" id="SignalP"/>
    </source>
</evidence>
<name>A0ABY0IEJ5_9BACT</name>
<comment type="caution">
    <text evidence="3">The sequence shown here is derived from an EMBL/GenBank/DDBJ whole genome shotgun (WGS) entry which is preliminary data.</text>
</comment>
<feature type="compositionally biased region" description="Low complexity" evidence="1">
    <location>
        <begin position="681"/>
        <end position="691"/>
    </location>
</feature>
<feature type="compositionally biased region" description="Polar residues" evidence="1">
    <location>
        <begin position="666"/>
        <end position="676"/>
    </location>
</feature>
<proteinExistence type="predicted"/>
<gene>
    <name evidence="3" type="ORF">DAY19_13625</name>
</gene>
<sequence>MKFKTTIITLFFFHQSVYSASSSLFALTTQGGSLNSRDLQQQIEHYQNVFDHSRRSQSIDYNNPTSNMSELPPSVLSKSIFSNSGDCFGSVVPQQTPLNVVTDLEDDLKDRAYACRYDLYSFDTEKPNEKKINVDQYCRCVDKVAATSPEKFVIPDNSFEAFKSKSYNSIMANRVYDLFNLIESNAFSFNKYKEQYHINNGASPDFSCTESDIDKISEKIKGCFNADVKNALDEKFELSFSAKGSRDGDGNLKDAKTRLTHIFDNATDRVNEFYGSDNRRVSDSSQIIDLVYNEFNKESHGVDKFSDEYLGRVKKFIESNELFRHEYYGHRQKAIAEADEDNRIRYYQTRGNEGTLNYKERIFSTKDENDFIISYLTTLNINFLKNVVNNFDDLEEVSNFLNDLDKSEDLTVKRKANSIFWKTIHNSNKELVDECKDRIEALEYACNPANTDEVMEGITAVEFSKSNENFGGQDIFSAKYYCGSVGTAIDTKVASSYGKVYRSTADTSTIFNDIKTSYSNEIASFSESGTKNKSSLVDSSFTTNKQPISEEITDNTFDQSAEYLSKNLEQRENLPNQMDGQNLASSIVQNNSIKSSRDETYSDNKDEISDVIIDQDEKITSDSTDKLRDTENSLRKQISELQNQVAEFTKNVNNSEKSQRDKPSNTKKAATASSELENPFNRSSNNISRSSGAITPSVSNIAPGPPATASSRSASSGSFSSSTSSGTASIVNNGGMKLVANSNNTQTIKLDDNVINSQDRKLVKEALQSGSNIVVLANGVTYFIEHDENGNVILSESSEELEAIAFSSFVGPRLPMQANEIKQVAGRSIASEVIEKTDEDSIYMKFLNAAEAIE</sequence>
<dbReference type="Proteomes" id="UP000443582">
    <property type="component" value="Unassembled WGS sequence"/>
</dbReference>
<keyword evidence="4" id="KW-1185">Reference proteome</keyword>
<protein>
    <submittedName>
        <fullName evidence="3">Uncharacterized protein</fullName>
    </submittedName>
</protein>